<dbReference type="GO" id="GO:0000070">
    <property type="term" value="P:mitotic sister chromatid segregation"/>
    <property type="evidence" value="ECO:0007669"/>
    <property type="project" value="TreeGrafter"/>
</dbReference>
<dbReference type="Proteomes" id="UP000502823">
    <property type="component" value="Unassembled WGS sequence"/>
</dbReference>
<dbReference type="Pfam" id="PF24520">
    <property type="entry name" value="ARM_KNTC1_1st"/>
    <property type="match status" value="1"/>
</dbReference>
<dbReference type="InterPro" id="IPR055404">
    <property type="entry name" value="ARM_KNTC1_2nd"/>
</dbReference>
<sequence>MAEWTDVTTGFDTEEETVNFGTRTVIDDSNGIFEALTLATIHPHGEVVKNPRVTAASCFGGSVCVAIDRSLIVFSDDTCSEVHFTYTFNSSIDCFILSDDGLFIIVGVENTVHCLYRSVKGQLLFSRSALPLVNNIDVVYLNIFLHAIGNRVYDIFMIGNSGQIFRIPGVNFKSLLQAIQEGSDELLKEVTNDIAVEIIRAECCKSQVSSATLLTDSKSTRLVLVGGEITVFSVGSTLRETWMLEEPLRSLKTIKAVEHASLLIGLTEDGTLLVMCSRTFLCLSLWDEVPVQDFILIESISAEKETSILLLTQHTGSGKCDLRLVSYPGFETKFQFCVSSVTFLMPLMSTAQELLFLEGFGSPHSQFILSVHIRSIVESAPEDRFFRLLQRHKFDDAEAFAHRFKLDVELVHKERVKHHMELLQPWSLRCDSSEDVLHFNNLLHLLNKIEDLEFVCEACIKTLTVDLPKMQALLDYASDRLKKTDGRNLNTVQISYLESQIWSTSLRLDTFLLLCQSEAENLQWYEFCGADLLCVCKQHLQRGQLNQASLIWARHWSSFQSMLSEDIVTGLLNALPVGVEVSNLISWLHHFIPSVLHVTPQSLKHVISWAIKSIKSLEVERAKWPKSGLDFAEQLLHTIKLNGDSCLGVCHLQQSVTNEYCKELVVLTSSLRELQQLKENHKISVALADFMQSNKSEVVNILLGKVAPTDIKPLMTHFLINFMLDNGLVPDTILSDYILDILSHSAGWWYYYAEAPWEDTVAAIILCISSLEVRVKCIISILKMAPVPWSSNVAGIAKQGLEVHHPLIGSVRHEQKMMEVKIIQKKYGFTKFLIEKCSLFDLIHQIWLIFKQGHESMLQDAVKYASVNTKLLKEAYIICVEHYVESGKQHQALELLDSLKAELIIECCQRMVYKAQSYLKCSLHDKVRTSYVEVLSSLRPRLEKAAGMVGDKFPTDVPLQEVRNIHLLHLEFGKRVSVKDYCSVLSCSKILSECIGNLLSTTGDPYEIYCKVGKLTCLLQLPLEEGVLEMIRQAIHTENVLLICNVMRNLLHFDSLSKSTNQKLLVMVYQFLQTSCTASGIGAALQLAYRIASNTCTHCSLDVLSSWLELFQWIRTAQYLTAYEEESDVCKVVTSGAQSILMSWKFTPLYKDPIIFSNSCQVLLLLKELFFGRLCHTSGELDVSHVNLQLAGLTKQLQEQQHDLGSVMLWCSLNVWALSMSDHSQSFTLLKDMKCIADHSIHVLLCKVVIARQLDVELGLALLFCLGIDVASKWLLHSLETFKQDLRKVSSVAQLGVLFSKHCKLDSKPFLSVHRKCTWAKRLAAYGMNSTEVLTATSSEHMHILQSLIKLKQVDVSLVLEYCHDFELDCQACLLLHLKAIVLTWEPEFEIEETVDGDEVLSVQNTETEVARKCEDIIELIESKECLVKQLELILKSLNYYNYEMYMYIINLLERLIPSHNFIRKKVLLMFLREYRRVQGPQQEELDEWLLHFPQSLTLPKISHWRLPFLPFMGSKPLHVLQSELNLKTYRQWIELSAVLGIETNHICSVTIQETLRFRAACTDKWSIYSQDSLFLDQIQECVSNISNLEIASACMYFVMNRMPPGTDQVAAAKLCYTYTQKWYRDSEDTSAKERLNRVKFKYFCLATTDVLYQFDLGKADYLQLVSKPLELMLALYQDP</sequence>
<feature type="domain" description="RZZ complex subunit KNTC1/ROD C-terminal" evidence="1">
    <location>
        <begin position="1497"/>
        <end position="1679"/>
    </location>
</feature>
<dbReference type="InterPro" id="IPR055402">
    <property type="entry name" value="KNTC1_N"/>
</dbReference>
<dbReference type="GO" id="GO:1990423">
    <property type="term" value="C:RZZ complex"/>
    <property type="evidence" value="ECO:0007669"/>
    <property type="project" value="TreeGrafter"/>
</dbReference>
<dbReference type="GO" id="GO:0031267">
    <property type="term" value="F:small GTPase binding"/>
    <property type="evidence" value="ECO:0007669"/>
    <property type="project" value="TreeGrafter"/>
</dbReference>
<reference evidence="7" key="1">
    <citation type="submission" date="2020-01" db="EMBL/GenBank/DDBJ databases">
        <title>Draft genome sequence of the Termite Coptotermes fromosanus.</title>
        <authorList>
            <person name="Itakura S."/>
            <person name="Yosikawa Y."/>
            <person name="Umezawa K."/>
        </authorList>
    </citation>
    <scope>NUCLEOTIDE SEQUENCE [LARGE SCALE GENOMIC DNA]</scope>
</reference>
<dbReference type="GO" id="GO:0005737">
    <property type="term" value="C:cytoplasm"/>
    <property type="evidence" value="ECO:0007669"/>
    <property type="project" value="TreeGrafter"/>
</dbReference>
<dbReference type="Pfam" id="PF24515">
    <property type="entry name" value="ARM_KNTC1_3rd"/>
    <property type="match status" value="1"/>
</dbReference>
<feature type="domain" description="KNTC1 third ARM-repeats" evidence="3">
    <location>
        <begin position="1241"/>
        <end position="1449"/>
    </location>
</feature>
<feature type="domain" description="KNTC1 N-terminal" evidence="2">
    <location>
        <begin position="37"/>
        <end position="378"/>
    </location>
</feature>
<accession>A0A6L2PUL4</accession>
<gene>
    <name evidence="6" type="ORF">Cfor_05581</name>
</gene>
<dbReference type="Pfam" id="PF24516">
    <property type="entry name" value="ARM_KNTC1_2nd"/>
    <property type="match status" value="1"/>
</dbReference>
<proteinExistence type="predicted"/>
<dbReference type="InterPro" id="IPR055403">
    <property type="entry name" value="ARM_KNTC1_1st"/>
</dbReference>
<dbReference type="GO" id="GO:1903394">
    <property type="term" value="P:protein localization to kinetochore involved in kinetochore assembly"/>
    <property type="evidence" value="ECO:0007669"/>
    <property type="project" value="TreeGrafter"/>
</dbReference>
<dbReference type="PANTHER" id="PTHR15688">
    <property type="entry name" value="KINETOCHORE-ASSOCIATED PROTEIN 1"/>
    <property type="match status" value="1"/>
</dbReference>
<dbReference type="FunCoup" id="A0A6L2PUL4">
    <property type="interactions" value="555"/>
</dbReference>
<name>A0A6L2PUL4_COPFO</name>
<evidence type="ECO:0000259" key="3">
    <source>
        <dbReference type="Pfam" id="PF24515"/>
    </source>
</evidence>
<keyword evidence="7" id="KW-1185">Reference proteome</keyword>
<dbReference type="InterPro" id="IPR055405">
    <property type="entry name" value="ARM_KNTC1_3rd"/>
</dbReference>
<dbReference type="Pfam" id="PF10493">
    <property type="entry name" value="Rod_C"/>
    <property type="match status" value="1"/>
</dbReference>
<evidence type="ECO:0000259" key="1">
    <source>
        <dbReference type="Pfam" id="PF10493"/>
    </source>
</evidence>
<evidence type="ECO:0000313" key="6">
    <source>
        <dbReference type="EMBL" id="GFG34125.1"/>
    </source>
</evidence>
<protein>
    <submittedName>
        <fullName evidence="6">Uncharacterized protein</fullName>
    </submittedName>
</protein>
<comment type="caution">
    <text evidence="6">The sequence shown here is derived from an EMBL/GenBank/DDBJ whole genome shotgun (WGS) entry which is preliminary data.</text>
</comment>
<dbReference type="Pfam" id="PF24506">
    <property type="entry name" value="KNTC1_N"/>
    <property type="match status" value="1"/>
</dbReference>
<evidence type="ECO:0000259" key="2">
    <source>
        <dbReference type="Pfam" id="PF24506"/>
    </source>
</evidence>
<dbReference type="EMBL" id="BLKM01000468">
    <property type="protein sequence ID" value="GFG34125.1"/>
    <property type="molecule type" value="Genomic_DNA"/>
</dbReference>
<dbReference type="InterPro" id="IPR052802">
    <property type="entry name" value="KNTC1"/>
</dbReference>
<evidence type="ECO:0000259" key="4">
    <source>
        <dbReference type="Pfam" id="PF24516"/>
    </source>
</evidence>
<dbReference type="GO" id="GO:0007094">
    <property type="term" value="P:mitotic spindle assembly checkpoint signaling"/>
    <property type="evidence" value="ECO:0007669"/>
    <property type="project" value="TreeGrafter"/>
</dbReference>
<evidence type="ECO:0000259" key="5">
    <source>
        <dbReference type="Pfam" id="PF24520"/>
    </source>
</evidence>
<dbReference type="GO" id="GO:0005828">
    <property type="term" value="C:kinetochore microtubule"/>
    <property type="evidence" value="ECO:0007669"/>
    <property type="project" value="TreeGrafter"/>
</dbReference>
<evidence type="ECO:0000313" key="7">
    <source>
        <dbReference type="Proteomes" id="UP000502823"/>
    </source>
</evidence>
<dbReference type="PANTHER" id="PTHR15688:SF1">
    <property type="entry name" value="KINETOCHORE-ASSOCIATED PROTEIN 1"/>
    <property type="match status" value="1"/>
</dbReference>
<organism evidence="6 7">
    <name type="scientific">Coptotermes formosanus</name>
    <name type="common">Formosan subterranean termite</name>
    <dbReference type="NCBI Taxonomy" id="36987"/>
    <lineage>
        <taxon>Eukaryota</taxon>
        <taxon>Metazoa</taxon>
        <taxon>Ecdysozoa</taxon>
        <taxon>Arthropoda</taxon>
        <taxon>Hexapoda</taxon>
        <taxon>Insecta</taxon>
        <taxon>Pterygota</taxon>
        <taxon>Neoptera</taxon>
        <taxon>Polyneoptera</taxon>
        <taxon>Dictyoptera</taxon>
        <taxon>Blattodea</taxon>
        <taxon>Blattoidea</taxon>
        <taxon>Termitoidae</taxon>
        <taxon>Rhinotermitidae</taxon>
        <taxon>Coptotermes</taxon>
    </lineage>
</organism>
<dbReference type="OrthoDB" id="343783at2759"/>
<feature type="non-terminal residue" evidence="6">
    <location>
        <position position="1680"/>
    </location>
</feature>
<feature type="domain" description="KNTC1 second ARM-repeats" evidence="4">
    <location>
        <begin position="733"/>
        <end position="899"/>
    </location>
</feature>
<dbReference type="InParanoid" id="A0A6L2PUL4"/>
<dbReference type="InterPro" id="IPR019527">
    <property type="entry name" value="RZZ-complex_KNTC1/ROD_C"/>
</dbReference>
<feature type="domain" description="KNTC1 first ARM-repeats" evidence="5">
    <location>
        <begin position="387"/>
        <end position="629"/>
    </location>
</feature>